<dbReference type="RefSeq" id="WP_185025377.1">
    <property type="nucleotide sequence ID" value="NZ_JACHMQ010000001.1"/>
</dbReference>
<dbReference type="AlphaFoldDB" id="A0A7X0FY88"/>
<gene>
    <name evidence="1" type="ORF">BKA00_002874</name>
</gene>
<comment type="caution">
    <text evidence="1">The sequence shown here is derived from an EMBL/GenBank/DDBJ whole genome shotgun (WGS) entry which is preliminary data.</text>
</comment>
<evidence type="ECO:0000313" key="2">
    <source>
        <dbReference type="Proteomes" id="UP000546324"/>
    </source>
</evidence>
<name>A0A7X0FY88_9ACTN</name>
<accession>A0A7X0FY88</accession>
<protein>
    <submittedName>
        <fullName evidence="1">Uncharacterized protein</fullName>
    </submittedName>
</protein>
<keyword evidence="2" id="KW-1185">Reference proteome</keyword>
<reference evidence="1 2" key="1">
    <citation type="submission" date="2020-08" db="EMBL/GenBank/DDBJ databases">
        <title>Sequencing the genomes of 1000 actinobacteria strains.</title>
        <authorList>
            <person name="Klenk H.-P."/>
        </authorList>
    </citation>
    <scope>NUCLEOTIDE SEQUENCE [LARGE SCALE GENOMIC DNA]</scope>
    <source>
        <strain evidence="1 2">DSM 43675</strain>
    </source>
</reference>
<dbReference type="EMBL" id="JACHMQ010000001">
    <property type="protein sequence ID" value="MBB6395960.1"/>
    <property type="molecule type" value="Genomic_DNA"/>
</dbReference>
<sequence>MISEAGPAITDLHKRALRAFLVGADEEWEVCASEIQGEGDSSQGYPTLFAFALGTMVRRRFPPPWSWTDVIRYVADLRIKLDEQADELNPRLAENVIRFLLSDHSLNEPPLTSANQEEVAGIQQMLLVALTAEADLDDAGVDELINEAAEAAMAAA</sequence>
<proteinExistence type="predicted"/>
<organism evidence="1 2">
    <name type="scientific">Actinomadura coerulea</name>
    <dbReference type="NCBI Taxonomy" id="46159"/>
    <lineage>
        <taxon>Bacteria</taxon>
        <taxon>Bacillati</taxon>
        <taxon>Actinomycetota</taxon>
        <taxon>Actinomycetes</taxon>
        <taxon>Streptosporangiales</taxon>
        <taxon>Thermomonosporaceae</taxon>
        <taxon>Actinomadura</taxon>
    </lineage>
</organism>
<evidence type="ECO:0000313" key="1">
    <source>
        <dbReference type="EMBL" id="MBB6395960.1"/>
    </source>
</evidence>
<dbReference type="Proteomes" id="UP000546324">
    <property type="component" value="Unassembled WGS sequence"/>
</dbReference>